<dbReference type="GeneID" id="33317323"/>
<proteinExistence type="predicted"/>
<protein>
    <submittedName>
        <fullName evidence="1">Uncharacterized protein</fullName>
    </submittedName>
</protein>
<sequence length="73" mass="8458">MGKVITISVPDWVDEKKFREALLRALVESSPNEMSIDELRKLLGISKTEESIEISSEIEKIREKDRGRLKWLS</sequence>
<dbReference type="KEGG" id="tsl:A3L11_03750"/>
<gene>
    <name evidence="1" type="ORF">A3L11_03750</name>
</gene>
<name>A0A2Z2MLU1_9EURY</name>
<dbReference type="OrthoDB" id="96285at2157"/>
<organism evidence="1 2">
    <name type="scientific">Thermococcus siculi</name>
    <dbReference type="NCBI Taxonomy" id="72803"/>
    <lineage>
        <taxon>Archaea</taxon>
        <taxon>Methanobacteriati</taxon>
        <taxon>Methanobacteriota</taxon>
        <taxon>Thermococci</taxon>
        <taxon>Thermococcales</taxon>
        <taxon>Thermococcaceae</taxon>
        <taxon>Thermococcus</taxon>
    </lineage>
</organism>
<keyword evidence="2" id="KW-1185">Reference proteome</keyword>
<dbReference type="Proteomes" id="UP000250125">
    <property type="component" value="Chromosome"/>
</dbReference>
<evidence type="ECO:0000313" key="1">
    <source>
        <dbReference type="EMBL" id="ASJ08391.1"/>
    </source>
</evidence>
<dbReference type="AlphaFoldDB" id="A0A2Z2MLU1"/>
<dbReference type="RefSeq" id="WP_088855630.1">
    <property type="nucleotide sequence ID" value="NZ_CP015103.1"/>
</dbReference>
<evidence type="ECO:0000313" key="2">
    <source>
        <dbReference type="Proteomes" id="UP000250125"/>
    </source>
</evidence>
<dbReference type="EMBL" id="CP015103">
    <property type="protein sequence ID" value="ASJ08391.1"/>
    <property type="molecule type" value="Genomic_DNA"/>
</dbReference>
<reference evidence="1 2" key="1">
    <citation type="submission" date="2016-04" db="EMBL/GenBank/DDBJ databases">
        <title>Complete genome sequence of Thermococcus siculi type strain RG-20.</title>
        <authorList>
            <person name="Oger P.M."/>
        </authorList>
    </citation>
    <scope>NUCLEOTIDE SEQUENCE [LARGE SCALE GENOMIC DNA]</scope>
    <source>
        <strain evidence="1 2">RG-20</strain>
    </source>
</reference>
<accession>A0A2Z2MLU1</accession>